<dbReference type="Proteomes" id="UP000555546">
    <property type="component" value="Unassembled WGS sequence"/>
</dbReference>
<evidence type="ECO:0000256" key="5">
    <source>
        <dbReference type="ARBA" id="ARBA00023136"/>
    </source>
</evidence>
<protein>
    <submittedName>
        <fullName evidence="7">Nitric oxide reductase NorF protein</fullName>
    </submittedName>
</protein>
<evidence type="ECO:0000256" key="2">
    <source>
        <dbReference type="ARBA" id="ARBA00022475"/>
    </source>
</evidence>
<keyword evidence="8" id="KW-1185">Reference proteome</keyword>
<feature type="transmembrane region" description="Helical" evidence="6">
    <location>
        <begin position="68"/>
        <end position="90"/>
    </location>
</feature>
<dbReference type="EMBL" id="JACIJG010000002">
    <property type="protein sequence ID" value="MBB5700723.1"/>
    <property type="molecule type" value="Genomic_DNA"/>
</dbReference>
<evidence type="ECO:0000256" key="6">
    <source>
        <dbReference type="SAM" id="Phobius"/>
    </source>
</evidence>
<proteinExistence type="predicted"/>
<accession>A0A7W9EJY5</accession>
<dbReference type="GO" id="GO:0005886">
    <property type="term" value="C:plasma membrane"/>
    <property type="evidence" value="ECO:0007669"/>
    <property type="project" value="UniProtKB-SubCell"/>
</dbReference>
<reference evidence="7 8" key="1">
    <citation type="submission" date="2020-08" db="EMBL/GenBank/DDBJ databases">
        <title>Genomic Encyclopedia of Type Strains, Phase IV (KMG-IV): sequencing the most valuable type-strain genomes for metagenomic binning, comparative biology and taxonomic classification.</title>
        <authorList>
            <person name="Goeker M."/>
        </authorList>
    </citation>
    <scope>NUCLEOTIDE SEQUENCE [LARGE SCALE GENOMIC DNA]</scope>
    <source>
        <strain evidence="7 8">DSM 26944</strain>
    </source>
</reference>
<keyword evidence="2" id="KW-1003">Cell membrane</keyword>
<feature type="transmembrane region" description="Helical" evidence="6">
    <location>
        <begin position="37"/>
        <end position="56"/>
    </location>
</feature>
<keyword evidence="4 6" id="KW-1133">Transmembrane helix</keyword>
<dbReference type="AlphaFoldDB" id="A0A7W9EJY5"/>
<evidence type="ECO:0000256" key="3">
    <source>
        <dbReference type="ARBA" id="ARBA00022692"/>
    </source>
</evidence>
<keyword evidence="5 6" id="KW-0472">Membrane</keyword>
<dbReference type="InterPro" id="IPR005171">
    <property type="entry name" value="Cyt_c_oxidase_su4_prok"/>
</dbReference>
<evidence type="ECO:0000313" key="8">
    <source>
        <dbReference type="Proteomes" id="UP000555546"/>
    </source>
</evidence>
<comment type="subcellular location">
    <subcellularLocation>
        <location evidence="1">Cell membrane</location>
        <topology evidence="1">Multi-pass membrane protein</topology>
    </subcellularLocation>
</comment>
<evidence type="ECO:0000256" key="1">
    <source>
        <dbReference type="ARBA" id="ARBA00004651"/>
    </source>
</evidence>
<name>A0A7W9EJY5_9HYPH</name>
<dbReference type="Pfam" id="PF03626">
    <property type="entry name" value="COX4_pro"/>
    <property type="match status" value="1"/>
</dbReference>
<organism evidence="7 8">
    <name type="scientific">Brucella daejeonensis</name>
    <dbReference type="NCBI Taxonomy" id="659015"/>
    <lineage>
        <taxon>Bacteria</taxon>
        <taxon>Pseudomonadati</taxon>
        <taxon>Pseudomonadota</taxon>
        <taxon>Alphaproteobacteria</taxon>
        <taxon>Hyphomicrobiales</taxon>
        <taxon>Brucellaceae</taxon>
        <taxon>Brucella/Ochrobactrum group</taxon>
        <taxon>Brucella</taxon>
    </lineage>
</organism>
<gene>
    <name evidence="7" type="ORF">FHS76_000566</name>
</gene>
<evidence type="ECO:0000313" key="7">
    <source>
        <dbReference type="EMBL" id="MBB5700723.1"/>
    </source>
</evidence>
<comment type="caution">
    <text evidence="7">The sequence shown here is derived from an EMBL/GenBank/DDBJ whole genome shotgun (WGS) entry which is preliminary data.</text>
</comment>
<evidence type="ECO:0000256" key="4">
    <source>
        <dbReference type="ARBA" id="ARBA00022989"/>
    </source>
</evidence>
<keyword evidence="3 6" id="KW-0812">Transmembrane</keyword>
<dbReference type="RefSeq" id="WP_183647747.1">
    <property type="nucleotide sequence ID" value="NZ_JACIJG010000002.1"/>
</dbReference>
<sequence length="91" mass="9645">MLPCSHTPLTRTLVLLLALALGSAAIAGFSGGLPVAVAVILVFAFAKGWFVILDFMEMRGTRGPLKPALLVWLAILLSLAFARSVVAHIFL</sequence>